<evidence type="ECO:0000256" key="6">
    <source>
        <dbReference type="ARBA" id="ARBA00040070"/>
    </source>
</evidence>
<comment type="caution">
    <text evidence="9">The sequence shown here is derived from an EMBL/GenBank/DDBJ whole genome shotgun (WGS) entry which is preliminary data.</text>
</comment>
<evidence type="ECO:0000313" key="10">
    <source>
        <dbReference type="Proteomes" id="UP001620626"/>
    </source>
</evidence>
<feature type="compositionally biased region" description="Basic residues" evidence="7">
    <location>
        <begin position="332"/>
        <end position="363"/>
    </location>
</feature>
<keyword evidence="10" id="KW-1185">Reference proteome</keyword>
<dbReference type="PROSITE" id="PS51714">
    <property type="entry name" value="G_BMS1"/>
    <property type="match status" value="1"/>
</dbReference>
<evidence type="ECO:0000256" key="7">
    <source>
        <dbReference type="SAM" id="MobiDB-lite"/>
    </source>
</evidence>
<dbReference type="SMART" id="SM00785">
    <property type="entry name" value="AARP2CN"/>
    <property type="match status" value="1"/>
</dbReference>
<dbReference type="GO" id="GO:0005730">
    <property type="term" value="C:nucleolus"/>
    <property type="evidence" value="ECO:0007669"/>
    <property type="project" value="UniProtKB-SubCell"/>
</dbReference>
<dbReference type="InterPro" id="IPR039761">
    <property type="entry name" value="Bms1/Tsr1"/>
</dbReference>
<feature type="region of interest" description="Disordered" evidence="7">
    <location>
        <begin position="760"/>
        <end position="784"/>
    </location>
</feature>
<proteinExistence type="inferred from homology"/>
<dbReference type="PANTHER" id="PTHR12858:SF1">
    <property type="entry name" value="PRE-RRNA-PROCESSING PROTEIN TSR1 HOMOLOG"/>
    <property type="match status" value="1"/>
</dbReference>
<feature type="compositionally biased region" description="Basic and acidic residues" evidence="7">
    <location>
        <begin position="318"/>
        <end position="331"/>
    </location>
</feature>
<evidence type="ECO:0000256" key="4">
    <source>
        <dbReference type="ARBA" id="ARBA00037087"/>
    </source>
</evidence>
<dbReference type="SMART" id="SM01362">
    <property type="entry name" value="DUF663"/>
    <property type="match status" value="1"/>
</dbReference>
<evidence type="ECO:0000259" key="8">
    <source>
        <dbReference type="PROSITE" id="PS51714"/>
    </source>
</evidence>
<keyword evidence="2" id="KW-0690">Ribosome biogenesis</keyword>
<feature type="compositionally biased region" description="Acidic residues" evidence="7">
    <location>
        <begin position="376"/>
        <end position="405"/>
    </location>
</feature>
<dbReference type="Pfam" id="PF04950">
    <property type="entry name" value="RIBIOP_C"/>
    <property type="match status" value="1"/>
</dbReference>
<dbReference type="Pfam" id="PF22298">
    <property type="entry name" value="Tsr1_G-like"/>
    <property type="match status" value="1"/>
</dbReference>
<dbReference type="InterPro" id="IPR012948">
    <property type="entry name" value="AARP2CN"/>
</dbReference>
<feature type="compositionally biased region" description="Basic and acidic residues" evidence="7">
    <location>
        <begin position="769"/>
        <end position="784"/>
    </location>
</feature>
<name>A0ABD2JRH4_9BILA</name>
<feature type="compositionally biased region" description="Basic residues" evidence="7">
    <location>
        <begin position="19"/>
        <end position="29"/>
    </location>
</feature>
<dbReference type="Proteomes" id="UP001620626">
    <property type="component" value="Unassembled WGS sequence"/>
</dbReference>
<evidence type="ECO:0000256" key="3">
    <source>
        <dbReference type="ARBA" id="ARBA00023242"/>
    </source>
</evidence>
<feature type="domain" description="Bms1-type G" evidence="8">
    <location>
        <begin position="85"/>
        <end position="245"/>
    </location>
</feature>
<dbReference type="InterPro" id="IPR007034">
    <property type="entry name" value="BMS1_TSR1_C"/>
</dbReference>
<dbReference type="AlphaFoldDB" id="A0ABD2JRH4"/>
<sequence>MDATDRQGQAHRAGLFKTAPKKHSIGRHRSKRAIARLQKGKISANSLNVQKRNALNKTERRQRLSQIRANKSAKLTEKRRLEGDAPFLVTVVSLDNSRPAQQIVQFFSKADAESKAFESGQSAVCHLNVPRFRARFSFLCPSTFQSVLDSVRASDLLLLIWPLGVECLLSAQERLLAALLAQGLPTTINAISEMPKSGKLRETARKQLDKVMKNWHTEHKSHVYDLDTAGDALKILRQMSTGKKSTTNLQGQRPYLVVENVQLDEEHETNSPNCTLKVSGFLRGAPLSVNKLVHLPGWGDFQLARIDRILEPCPMKTANDKQKRTPPSERHWTRKLCRIRWKPNRHGQVKRKSKKTNVSRKVPKGTSEYQANWLIDDSDGTDENDEDESEEAEEEEREDEEMGESEDGKADDEQSILSAGEESEMDAGNDGDDGADEAARERFRQQRENLQWPDEVETPRDISARERFQRYRGLKSFRTSPWDPKENLPHDYARIYKFVDFKRTRKLAFAEAQEAFKTNATDEFAHPGTYVTLHIANMPRRILDFVGPSSPPLVVYGLLRHEHRMTVLNIVLQKHQFGSNAVIKSKDRLIFQVGCRRFAASPLFSQNTNGQKFKLERFMPSQGAFCATLFAPVTYPPTNVTVFLAHNSQPAELVAYGILLNANPDRIVLKRTVLSGHPYKVNKRTAVVRYMFYNREDIEWFKPVELYTHEGRRGRIKQPLGTHGLVKCVFDQPLSVQDSVLMNLYKRVFPKWDYDDRLEGTNATSSDGRNSHFEEEEEKRGERGGKTVTFLEKMIIE</sequence>
<dbReference type="GO" id="GO:0042254">
    <property type="term" value="P:ribosome biogenesis"/>
    <property type="evidence" value="ECO:0007669"/>
    <property type="project" value="UniProtKB-KW"/>
</dbReference>
<protein>
    <recommendedName>
        <fullName evidence="6">Pre-rRNA-processing protein TSR1 homolog</fullName>
    </recommendedName>
</protein>
<evidence type="ECO:0000256" key="1">
    <source>
        <dbReference type="ARBA" id="ARBA00004604"/>
    </source>
</evidence>
<comment type="function">
    <text evidence="4">Required during maturation of the 40S ribosomal subunit in the nucleolus.</text>
</comment>
<feature type="region of interest" description="Disordered" evidence="7">
    <location>
        <begin position="1"/>
        <end position="29"/>
    </location>
</feature>
<reference evidence="9 10" key="1">
    <citation type="submission" date="2024-10" db="EMBL/GenBank/DDBJ databases">
        <authorList>
            <person name="Kim D."/>
        </authorList>
    </citation>
    <scope>NUCLEOTIDE SEQUENCE [LARGE SCALE GENOMIC DNA]</scope>
    <source>
        <strain evidence="9">BH-2024</strain>
    </source>
</reference>
<feature type="region of interest" description="Disordered" evidence="7">
    <location>
        <begin position="315"/>
        <end position="414"/>
    </location>
</feature>
<keyword evidence="3" id="KW-0539">Nucleus</keyword>
<accession>A0ABD2JRH4</accession>
<evidence type="ECO:0000313" key="9">
    <source>
        <dbReference type="EMBL" id="KAL3093236.1"/>
    </source>
</evidence>
<evidence type="ECO:0000256" key="5">
    <source>
        <dbReference type="ARBA" id="ARBA00038288"/>
    </source>
</evidence>
<gene>
    <name evidence="9" type="ORF">niasHT_022686</name>
</gene>
<dbReference type="InterPro" id="IPR030387">
    <property type="entry name" value="G_Bms1/Tsr1_dom"/>
</dbReference>
<comment type="subcellular location">
    <subcellularLocation>
        <location evidence="1">Nucleus</location>
        <location evidence="1">Nucleolus</location>
    </subcellularLocation>
</comment>
<evidence type="ECO:0000256" key="2">
    <source>
        <dbReference type="ARBA" id="ARBA00022517"/>
    </source>
</evidence>
<dbReference type="EMBL" id="JBICBT010000917">
    <property type="protein sequence ID" value="KAL3093236.1"/>
    <property type="molecule type" value="Genomic_DNA"/>
</dbReference>
<dbReference type="PANTHER" id="PTHR12858">
    <property type="entry name" value="RIBOSOME BIOGENESIS PROTEIN"/>
    <property type="match status" value="1"/>
</dbReference>
<organism evidence="9 10">
    <name type="scientific">Heterodera trifolii</name>
    <dbReference type="NCBI Taxonomy" id="157864"/>
    <lineage>
        <taxon>Eukaryota</taxon>
        <taxon>Metazoa</taxon>
        <taxon>Ecdysozoa</taxon>
        <taxon>Nematoda</taxon>
        <taxon>Chromadorea</taxon>
        <taxon>Rhabditida</taxon>
        <taxon>Tylenchina</taxon>
        <taxon>Tylenchomorpha</taxon>
        <taxon>Tylenchoidea</taxon>
        <taxon>Heteroderidae</taxon>
        <taxon>Heteroderinae</taxon>
        <taxon>Heterodera</taxon>
    </lineage>
</organism>
<comment type="similarity">
    <text evidence="5">Belongs to the TRAFAC class translation factor GTPase superfamily. Bms1-like GTPase family. TSR1 subfamily.</text>
</comment>
<dbReference type="Pfam" id="PF08142">
    <property type="entry name" value="AARP2CN"/>
    <property type="match status" value="1"/>
</dbReference>